<dbReference type="PRINTS" id="PR00947">
    <property type="entry name" value="CUTICLE"/>
</dbReference>
<sequence>MKLIFFTCALAIAIAAPQRLTEEEARAIPVLRDARSDEGDGNFAYEFETGNGIAVVAAGTPGEEGQSNIEGSYRFPLSDGRFLEVSYIADERGYRPSSRYVEA</sequence>
<comment type="caution">
    <text evidence="4">The sequence shown here is derived from an EMBL/GenBank/DDBJ whole genome shotgun (WGS) entry which is preliminary data.</text>
</comment>
<dbReference type="AlphaFoldDB" id="A0AAN8WVV1"/>
<gene>
    <name evidence="4" type="ORF">SK128_013571</name>
</gene>
<dbReference type="PROSITE" id="PS51155">
    <property type="entry name" value="CHIT_BIND_RR_2"/>
    <property type="match status" value="1"/>
</dbReference>
<organism evidence="4 5">
    <name type="scientific">Halocaridina rubra</name>
    <name type="common">Hawaiian red shrimp</name>
    <dbReference type="NCBI Taxonomy" id="373956"/>
    <lineage>
        <taxon>Eukaryota</taxon>
        <taxon>Metazoa</taxon>
        <taxon>Ecdysozoa</taxon>
        <taxon>Arthropoda</taxon>
        <taxon>Crustacea</taxon>
        <taxon>Multicrustacea</taxon>
        <taxon>Malacostraca</taxon>
        <taxon>Eumalacostraca</taxon>
        <taxon>Eucarida</taxon>
        <taxon>Decapoda</taxon>
        <taxon>Pleocyemata</taxon>
        <taxon>Caridea</taxon>
        <taxon>Atyoidea</taxon>
        <taxon>Atyidae</taxon>
        <taxon>Halocaridina</taxon>
    </lineage>
</organism>
<dbReference type="InterPro" id="IPR000618">
    <property type="entry name" value="Insect_cuticle"/>
</dbReference>
<feature type="chain" id="PRO_5042920043" evidence="3">
    <location>
        <begin position="16"/>
        <end position="103"/>
    </location>
</feature>
<accession>A0AAN8WVV1</accession>
<protein>
    <submittedName>
        <fullName evidence="4">Uncharacterized protein</fullName>
    </submittedName>
</protein>
<evidence type="ECO:0000256" key="1">
    <source>
        <dbReference type="ARBA" id="ARBA00022460"/>
    </source>
</evidence>
<evidence type="ECO:0000256" key="3">
    <source>
        <dbReference type="SAM" id="SignalP"/>
    </source>
</evidence>
<keyword evidence="5" id="KW-1185">Reference proteome</keyword>
<dbReference type="Pfam" id="PF00379">
    <property type="entry name" value="Chitin_bind_4"/>
    <property type="match status" value="1"/>
</dbReference>
<dbReference type="InterPro" id="IPR031311">
    <property type="entry name" value="CHIT_BIND_RR_consensus"/>
</dbReference>
<evidence type="ECO:0000313" key="5">
    <source>
        <dbReference type="Proteomes" id="UP001381693"/>
    </source>
</evidence>
<dbReference type="PROSITE" id="PS00233">
    <property type="entry name" value="CHIT_BIND_RR_1"/>
    <property type="match status" value="1"/>
</dbReference>
<dbReference type="GO" id="GO:0042302">
    <property type="term" value="F:structural constituent of cuticle"/>
    <property type="evidence" value="ECO:0007669"/>
    <property type="project" value="UniProtKB-UniRule"/>
</dbReference>
<name>A0AAN8WVV1_HALRR</name>
<keyword evidence="3" id="KW-0732">Signal</keyword>
<evidence type="ECO:0000256" key="2">
    <source>
        <dbReference type="PROSITE-ProRule" id="PRU00497"/>
    </source>
</evidence>
<dbReference type="EMBL" id="JAXCGZ010017313">
    <property type="protein sequence ID" value="KAK7068309.1"/>
    <property type="molecule type" value="Genomic_DNA"/>
</dbReference>
<keyword evidence="1 2" id="KW-0193">Cuticle</keyword>
<proteinExistence type="predicted"/>
<reference evidence="4 5" key="1">
    <citation type="submission" date="2023-11" db="EMBL/GenBank/DDBJ databases">
        <title>Halocaridina rubra genome assembly.</title>
        <authorList>
            <person name="Smith C."/>
        </authorList>
    </citation>
    <scope>NUCLEOTIDE SEQUENCE [LARGE SCALE GENOMIC DNA]</scope>
    <source>
        <strain evidence="4">EP-1</strain>
        <tissue evidence="4">Whole</tissue>
    </source>
</reference>
<evidence type="ECO:0000313" key="4">
    <source>
        <dbReference type="EMBL" id="KAK7068309.1"/>
    </source>
</evidence>
<dbReference type="Proteomes" id="UP001381693">
    <property type="component" value="Unassembled WGS sequence"/>
</dbReference>
<feature type="signal peptide" evidence="3">
    <location>
        <begin position="1"/>
        <end position="15"/>
    </location>
</feature>